<gene>
    <name evidence="2" type="ORF">FVR03_09970</name>
</gene>
<reference evidence="2 3" key="1">
    <citation type="submission" date="2019-08" db="EMBL/GenBank/DDBJ databases">
        <authorList>
            <person name="Shi S."/>
        </authorList>
    </citation>
    <scope>NUCLEOTIDE SEQUENCE [LARGE SCALE GENOMIC DNA]</scope>
    <source>
        <strain evidence="2 3">GY10130</strain>
    </source>
</reference>
<sequence>MTIPFRLLCFVLFIALISACNDKKEEPEAAASVQVNFSHVVGTEPLQLDEVAYTSPAGDSYRVSNFKYYISNVQLVGAAGEKVYVEPESYHLMAQGGKVSFELKEVPVGTYEKLVLAIGIDEELNHRIDHQGDLDPSNDMVWDWDTGYKFVSLVGTYTGQTKSGGLVFHIGGDTNYRTLTLDLPQPLNLQQDGTKQLQLQTDVNQLFQGPNLIDFDTMNSSGHGSSPSLIAANYAQGFLKVVAVQ</sequence>
<keyword evidence="3" id="KW-1185">Reference proteome</keyword>
<accession>A0A5C8K675</accession>
<evidence type="ECO:0000259" key="1">
    <source>
        <dbReference type="Pfam" id="PF20243"/>
    </source>
</evidence>
<dbReference type="InterPro" id="IPR046863">
    <property type="entry name" value="MbnP-like_dom"/>
</dbReference>
<evidence type="ECO:0000313" key="3">
    <source>
        <dbReference type="Proteomes" id="UP000321926"/>
    </source>
</evidence>
<dbReference type="RefSeq" id="WP_147921602.1">
    <property type="nucleotide sequence ID" value="NZ_VRTY01000031.1"/>
</dbReference>
<name>A0A5C8K675_9BACT</name>
<feature type="domain" description="Copper-binding protein MbnP-like" evidence="1">
    <location>
        <begin position="32"/>
        <end position="212"/>
    </location>
</feature>
<dbReference type="AlphaFoldDB" id="A0A5C8K675"/>
<dbReference type="OrthoDB" id="1422031at2"/>
<dbReference type="Proteomes" id="UP000321926">
    <property type="component" value="Unassembled WGS sequence"/>
</dbReference>
<evidence type="ECO:0000313" key="2">
    <source>
        <dbReference type="EMBL" id="TXK46938.1"/>
    </source>
</evidence>
<protein>
    <recommendedName>
        <fullName evidence="1">Copper-binding protein MbnP-like domain-containing protein</fullName>
    </recommendedName>
</protein>
<dbReference type="PROSITE" id="PS51257">
    <property type="entry name" value="PROKAR_LIPOPROTEIN"/>
    <property type="match status" value="1"/>
</dbReference>
<comment type="caution">
    <text evidence="2">The sequence shown here is derived from an EMBL/GenBank/DDBJ whole genome shotgun (WGS) entry which is preliminary data.</text>
</comment>
<dbReference type="EMBL" id="VRTY01000031">
    <property type="protein sequence ID" value="TXK46938.1"/>
    <property type="molecule type" value="Genomic_DNA"/>
</dbReference>
<proteinExistence type="predicted"/>
<organism evidence="2 3">
    <name type="scientific">Pontibacter qinzhouensis</name>
    <dbReference type="NCBI Taxonomy" id="2603253"/>
    <lineage>
        <taxon>Bacteria</taxon>
        <taxon>Pseudomonadati</taxon>
        <taxon>Bacteroidota</taxon>
        <taxon>Cytophagia</taxon>
        <taxon>Cytophagales</taxon>
        <taxon>Hymenobacteraceae</taxon>
        <taxon>Pontibacter</taxon>
    </lineage>
</organism>
<dbReference type="Pfam" id="PF20243">
    <property type="entry name" value="MbnP"/>
    <property type="match status" value="1"/>
</dbReference>